<gene>
    <name evidence="4" type="ORF">D6C00_05790</name>
</gene>
<dbReference type="Gene3D" id="1.10.238.10">
    <property type="entry name" value="EF-hand"/>
    <property type="match status" value="1"/>
</dbReference>
<feature type="domain" description="EF-hand" evidence="3">
    <location>
        <begin position="20"/>
        <end position="55"/>
    </location>
</feature>
<feature type="chain" id="PRO_5019485895" evidence="2">
    <location>
        <begin position="22"/>
        <end position="84"/>
    </location>
</feature>
<accession>A0A426QIC7</accession>
<evidence type="ECO:0000256" key="2">
    <source>
        <dbReference type="SAM" id="SignalP"/>
    </source>
</evidence>
<evidence type="ECO:0000313" key="4">
    <source>
        <dbReference type="EMBL" id="RRQ21498.1"/>
    </source>
</evidence>
<comment type="caution">
    <text evidence="4">The sequence shown here is derived from an EMBL/GenBank/DDBJ whole genome shotgun (WGS) entry which is preliminary data.</text>
</comment>
<dbReference type="RefSeq" id="WP_125180843.1">
    <property type="nucleotide sequence ID" value="NZ_QZMU01000001.1"/>
</dbReference>
<name>A0A426QIC7_9GAMM</name>
<dbReference type="InterPro" id="IPR018247">
    <property type="entry name" value="EF_Hand_1_Ca_BS"/>
</dbReference>
<evidence type="ECO:0000256" key="1">
    <source>
        <dbReference type="SAM" id="MobiDB-lite"/>
    </source>
</evidence>
<dbReference type="EMBL" id="QZMU01000001">
    <property type="protein sequence ID" value="RRQ21498.1"/>
    <property type="molecule type" value="Genomic_DNA"/>
</dbReference>
<feature type="signal peptide" evidence="2">
    <location>
        <begin position="1"/>
        <end position="21"/>
    </location>
</feature>
<sequence length="84" mass="9024">MKKQIAVIACVSAFAAGSAIAGEQQDELFKMLDTNQDGYISAEEAQAHGDLTSQWNSVDQNSDGQIDQSEFSAFEIESDSESGM</sequence>
<evidence type="ECO:0000313" key="5">
    <source>
        <dbReference type="Proteomes" id="UP000287798"/>
    </source>
</evidence>
<dbReference type="AlphaFoldDB" id="A0A426QIC7"/>
<dbReference type="PROSITE" id="PS50222">
    <property type="entry name" value="EF_HAND_2"/>
    <property type="match status" value="1"/>
</dbReference>
<dbReference type="InterPro" id="IPR002048">
    <property type="entry name" value="EF_hand_dom"/>
</dbReference>
<feature type="compositionally biased region" description="Polar residues" evidence="1">
    <location>
        <begin position="54"/>
        <end position="71"/>
    </location>
</feature>
<dbReference type="InterPro" id="IPR011992">
    <property type="entry name" value="EF-hand-dom_pair"/>
</dbReference>
<keyword evidence="5" id="KW-1185">Reference proteome</keyword>
<reference evidence="4 5" key="1">
    <citation type="journal article" date="2010" name="Int. J. Syst. Evol. Microbiol.">
        <title>Thiohalobacter thiocyanaticus gen. nov., sp. nov., a moderately halophilic, sulfur-oxidizing gammaproteobacterium from hypersaline lakes, that utilizes thiocyanate.</title>
        <authorList>
            <person name="Sorokin D.Y."/>
            <person name="Kovaleva O.L."/>
            <person name="Tourova T.P."/>
            <person name="Muyzer G."/>
        </authorList>
    </citation>
    <scope>NUCLEOTIDE SEQUENCE [LARGE SCALE GENOMIC DNA]</scope>
    <source>
        <strain evidence="4 5">Hrh1</strain>
    </source>
</reference>
<dbReference type="Proteomes" id="UP000287798">
    <property type="component" value="Unassembled WGS sequence"/>
</dbReference>
<dbReference type="Pfam" id="PF13202">
    <property type="entry name" value="EF-hand_5"/>
    <property type="match status" value="2"/>
</dbReference>
<dbReference type="SUPFAM" id="SSF47473">
    <property type="entry name" value="EF-hand"/>
    <property type="match status" value="1"/>
</dbReference>
<feature type="region of interest" description="Disordered" evidence="1">
    <location>
        <begin position="54"/>
        <end position="84"/>
    </location>
</feature>
<proteinExistence type="predicted"/>
<protein>
    <submittedName>
        <fullName evidence="4">EF-hand domain-containing protein</fullName>
    </submittedName>
</protein>
<dbReference type="GO" id="GO:0005509">
    <property type="term" value="F:calcium ion binding"/>
    <property type="evidence" value="ECO:0007669"/>
    <property type="project" value="InterPro"/>
</dbReference>
<organism evidence="4 5">
    <name type="scientific">Thiohalobacter thiocyanaticus</name>
    <dbReference type="NCBI Taxonomy" id="585455"/>
    <lineage>
        <taxon>Bacteria</taxon>
        <taxon>Pseudomonadati</taxon>
        <taxon>Pseudomonadota</taxon>
        <taxon>Gammaproteobacteria</taxon>
        <taxon>Thiohalobacterales</taxon>
        <taxon>Thiohalobacteraceae</taxon>
        <taxon>Thiohalobacter</taxon>
    </lineage>
</organism>
<keyword evidence="2" id="KW-0732">Signal</keyword>
<dbReference type="PROSITE" id="PS00018">
    <property type="entry name" value="EF_HAND_1"/>
    <property type="match status" value="1"/>
</dbReference>
<dbReference type="OrthoDB" id="5797401at2"/>
<evidence type="ECO:0000259" key="3">
    <source>
        <dbReference type="PROSITE" id="PS50222"/>
    </source>
</evidence>